<dbReference type="AlphaFoldDB" id="A0A495V0H3"/>
<reference evidence="2 3" key="1">
    <citation type="submission" date="2018-10" db="EMBL/GenBank/DDBJ databases">
        <title>Genomic Encyclopedia of Archaeal and Bacterial Type Strains, Phase II (KMG-II): from individual species to whole genera.</title>
        <authorList>
            <person name="Goeker M."/>
        </authorList>
    </citation>
    <scope>NUCLEOTIDE SEQUENCE [LARGE SCALE GENOMIC DNA]</scope>
    <source>
        <strain evidence="2 3">DSM 235</strain>
    </source>
</reference>
<dbReference type="Proteomes" id="UP000274556">
    <property type="component" value="Unassembled WGS sequence"/>
</dbReference>
<feature type="compositionally biased region" description="Low complexity" evidence="1">
    <location>
        <begin position="62"/>
        <end position="73"/>
    </location>
</feature>
<dbReference type="EMBL" id="RBXL01000001">
    <property type="protein sequence ID" value="RKT42961.1"/>
    <property type="molecule type" value="Genomic_DNA"/>
</dbReference>
<accession>A0A495V0H3</accession>
<feature type="region of interest" description="Disordered" evidence="1">
    <location>
        <begin position="62"/>
        <end position="88"/>
    </location>
</feature>
<feature type="compositionally biased region" description="Basic and acidic residues" evidence="1">
    <location>
        <begin position="107"/>
        <end position="116"/>
    </location>
</feature>
<name>A0A495V0H3_9GAMM</name>
<keyword evidence="3" id="KW-1185">Reference proteome</keyword>
<gene>
    <name evidence="2" type="ORF">BDD21_0263</name>
</gene>
<evidence type="ECO:0000313" key="2">
    <source>
        <dbReference type="EMBL" id="RKT42961.1"/>
    </source>
</evidence>
<dbReference type="OrthoDB" id="5768639at2"/>
<feature type="region of interest" description="Disordered" evidence="1">
    <location>
        <begin position="106"/>
        <end position="128"/>
    </location>
</feature>
<comment type="caution">
    <text evidence="2">The sequence shown here is derived from an EMBL/GenBank/DDBJ whole genome shotgun (WGS) entry which is preliminary data.</text>
</comment>
<sequence>MHRFQTRDGPFRTDAVRYSRQTACFFVVIATLWGAMPVAAETDAMRAQGIQSQRAAAGWLRLQQDQRAARQQAGPLSPPEAARQQSREWTEAIRYRELLQQQNRAIDSARRQDRLVPRTGAGAVPDGRAGQARLQGQLMELEAQQQSQRLQMQIDRARRSQTSPGRLGRGSNAR</sequence>
<protein>
    <submittedName>
        <fullName evidence="2">Uncharacterized protein</fullName>
    </submittedName>
</protein>
<proteinExistence type="predicted"/>
<evidence type="ECO:0000313" key="3">
    <source>
        <dbReference type="Proteomes" id="UP000274556"/>
    </source>
</evidence>
<dbReference type="RefSeq" id="WP_120795607.1">
    <property type="nucleotide sequence ID" value="NZ_RBXL01000001.1"/>
</dbReference>
<feature type="region of interest" description="Disordered" evidence="1">
    <location>
        <begin position="144"/>
        <end position="174"/>
    </location>
</feature>
<organism evidence="2 3">
    <name type="scientific">Thiocapsa rosea</name>
    <dbReference type="NCBI Taxonomy" id="69360"/>
    <lineage>
        <taxon>Bacteria</taxon>
        <taxon>Pseudomonadati</taxon>
        <taxon>Pseudomonadota</taxon>
        <taxon>Gammaproteobacteria</taxon>
        <taxon>Chromatiales</taxon>
        <taxon>Chromatiaceae</taxon>
        <taxon>Thiocapsa</taxon>
    </lineage>
</organism>
<evidence type="ECO:0000256" key="1">
    <source>
        <dbReference type="SAM" id="MobiDB-lite"/>
    </source>
</evidence>